<evidence type="ECO:0000256" key="2">
    <source>
        <dbReference type="ARBA" id="ARBA00006825"/>
    </source>
</evidence>
<feature type="binding site" evidence="9">
    <location>
        <position position="145"/>
    </location>
    <ligand>
        <name>1-deoxy-D-xylulose 5-phosphate</name>
        <dbReference type="ChEBI" id="CHEBI:57792"/>
    </ligand>
</feature>
<evidence type="ECO:0000256" key="3">
    <source>
        <dbReference type="ARBA" id="ARBA00022723"/>
    </source>
</evidence>
<proteinExistence type="inferred from homology"/>
<keyword evidence="4 9" id="KW-0521">NADP</keyword>
<keyword evidence="7 9" id="KW-0414">Isoprene biosynthesis</keyword>
<dbReference type="Pfam" id="PF08436">
    <property type="entry name" value="DXP_redisom_C"/>
    <property type="match status" value="1"/>
</dbReference>
<keyword evidence="6 9" id="KW-0464">Manganese</keyword>
<evidence type="ECO:0000313" key="13">
    <source>
        <dbReference type="EMBL" id="WGS64406.1"/>
    </source>
</evidence>
<feature type="binding site" evidence="9">
    <location>
        <position position="118"/>
    </location>
    <ligand>
        <name>1-deoxy-D-xylulose 5-phosphate</name>
        <dbReference type="ChEBI" id="CHEBI:57792"/>
    </ligand>
</feature>
<keyword evidence="14" id="KW-1185">Reference proteome</keyword>
<feature type="binding site" evidence="9">
    <location>
        <position position="208"/>
    </location>
    <ligand>
        <name>1-deoxy-D-xylulose 5-phosphate</name>
        <dbReference type="ChEBI" id="CHEBI:57792"/>
    </ligand>
</feature>
<dbReference type="InterPro" id="IPR026877">
    <property type="entry name" value="DXPR_C"/>
</dbReference>
<evidence type="ECO:0000259" key="11">
    <source>
        <dbReference type="Pfam" id="PF08436"/>
    </source>
</evidence>
<feature type="binding site" evidence="9">
    <location>
        <position position="144"/>
    </location>
    <ligand>
        <name>1-deoxy-D-xylulose 5-phosphate</name>
        <dbReference type="ChEBI" id="CHEBI:57792"/>
    </ligand>
</feature>
<dbReference type="SUPFAM" id="SSF51735">
    <property type="entry name" value="NAD(P)-binding Rossmann-fold domains"/>
    <property type="match status" value="1"/>
</dbReference>
<evidence type="ECO:0000256" key="6">
    <source>
        <dbReference type="ARBA" id="ARBA00023211"/>
    </source>
</evidence>
<evidence type="ECO:0000256" key="5">
    <source>
        <dbReference type="ARBA" id="ARBA00023002"/>
    </source>
</evidence>
<keyword evidence="5 9" id="KW-0560">Oxidoreductase</keyword>
<organism evidence="13 14">
    <name type="scientific">Marinitoga aeolica</name>
    <dbReference type="NCBI Taxonomy" id="2809031"/>
    <lineage>
        <taxon>Bacteria</taxon>
        <taxon>Thermotogati</taxon>
        <taxon>Thermotogota</taxon>
        <taxon>Thermotogae</taxon>
        <taxon>Petrotogales</taxon>
        <taxon>Petrotogaceae</taxon>
        <taxon>Marinitoga</taxon>
    </lineage>
</organism>
<sequence length="374" mass="42163">MRIAITGVTGSIGTQTLEVLEFLKTKNFDFKLVGISAGSNVKKMIEIIKKWKPEYAALENAELEEFNETKVLTGKDSTIEMLEKSKPDFVLVATGGAIGIKHTLKAIEVSKRIGLANKESIVCGGKMLLEYAKKNNTEIIPVDSEHSALFQLKLGDEKPSKIIITASGGALRDWPLDKLNEVSVKDVLNHPVWSMGKRITVDSATMVNKGLEVIEAYHLFDLKKENIDVLINRNSHIHAIVGYPDGVMKFHYGIPNMTIPIAYSITYPKRIYEYHYPDLTLESIKFEKVDYNRYPALKLAFDILGDQKLQIVYNAADEVAVQLFLEGKIKYTEIYKLIYQAINKFINKNIKINNFSDIILVDNNTKNFVKGMVL</sequence>
<dbReference type="PIRSF" id="PIRSF006205">
    <property type="entry name" value="Dxp_reductismrs"/>
    <property type="match status" value="1"/>
</dbReference>
<name>A0ABY8PP89_9BACT</name>
<dbReference type="InterPro" id="IPR036169">
    <property type="entry name" value="DXPR_C_sf"/>
</dbReference>
<feature type="binding site" evidence="9">
    <location>
        <position position="145"/>
    </location>
    <ligand>
        <name>Mn(2+)</name>
        <dbReference type="ChEBI" id="CHEBI:29035"/>
    </ligand>
</feature>
<dbReference type="NCBIfam" id="TIGR00243">
    <property type="entry name" value="Dxr"/>
    <property type="match status" value="1"/>
</dbReference>
<feature type="binding site" evidence="9">
    <location>
        <position position="143"/>
    </location>
    <ligand>
        <name>Mn(2+)</name>
        <dbReference type="ChEBI" id="CHEBI:29035"/>
    </ligand>
</feature>
<dbReference type="SUPFAM" id="SSF69055">
    <property type="entry name" value="1-deoxy-D-xylulose-5-phosphate reductoisomerase, C-terminal domain"/>
    <property type="match status" value="1"/>
</dbReference>
<feature type="binding site" evidence="9">
    <location>
        <position position="203"/>
    </location>
    <ligand>
        <name>1-deoxy-D-xylulose 5-phosphate</name>
        <dbReference type="ChEBI" id="CHEBI:57792"/>
    </ligand>
</feature>
<dbReference type="PANTHER" id="PTHR30525">
    <property type="entry name" value="1-DEOXY-D-XYLULOSE 5-PHOSPHATE REDUCTOISOMERASE"/>
    <property type="match status" value="1"/>
</dbReference>
<dbReference type="Pfam" id="PF02670">
    <property type="entry name" value="DXP_reductoisom"/>
    <property type="match status" value="1"/>
</dbReference>
<evidence type="ECO:0000313" key="14">
    <source>
        <dbReference type="Proteomes" id="UP001232493"/>
    </source>
</evidence>
<dbReference type="Proteomes" id="UP001232493">
    <property type="component" value="Chromosome"/>
</dbReference>
<dbReference type="HAMAP" id="MF_00183">
    <property type="entry name" value="DXP_reductoisom"/>
    <property type="match status" value="1"/>
</dbReference>
<evidence type="ECO:0000256" key="7">
    <source>
        <dbReference type="ARBA" id="ARBA00023229"/>
    </source>
</evidence>
<dbReference type="Gene3D" id="3.40.50.720">
    <property type="entry name" value="NAD(P)-binding Rossmann-like Domain"/>
    <property type="match status" value="1"/>
</dbReference>
<comment type="similarity">
    <text evidence="2 9">Belongs to the DXR family.</text>
</comment>
<feature type="binding site" evidence="9">
    <location>
        <position position="11"/>
    </location>
    <ligand>
        <name>NADPH</name>
        <dbReference type="ChEBI" id="CHEBI:57783"/>
    </ligand>
</feature>
<feature type="binding site" evidence="9">
    <location>
        <position position="190"/>
    </location>
    <ligand>
        <name>1-deoxy-D-xylulose 5-phosphate</name>
        <dbReference type="ChEBI" id="CHEBI:57792"/>
    </ligand>
</feature>
<feature type="binding site" evidence="9">
    <location>
        <position position="167"/>
    </location>
    <ligand>
        <name>1-deoxy-D-xylulose 5-phosphate</name>
        <dbReference type="ChEBI" id="CHEBI:57792"/>
    </ligand>
</feature>
<feature type="binding site" evidence="9">
    <location>
        <position position="212"/>
    </location>
    <ligand>
        <name>Mn(2+)</name>
        <dbReference type="ChEBI" id="CHEBI:29035"/>
    </ligand>
</feature>
<feature type="binding site" evidence="9">
    <location>
        <position position="196"/>
    </location>
    <ligand>
        <name>NADPH</name>
        <dbReference type="ChEBI" id="CHEBI:57783"/>
    </ligand>
</feature>
<accession>A0ABY8PP89</accession>
<dbReference type="InterPro" id="IPR013644">
    <property type="entry name" value="DXP_reductoisomerase_C"/>
</dbReference>
<dbReference type="Gene3D" id="1.10.1740.10">
    <property type="match status" value="1"/>
</dbReference>
<dbReference type="InterPro" id="IPR036291">
    <property type="entry name" value="NAD(P)-bd_dom_sf"/>
</dbReference>
<reference evidence="13 14" key="1">
    <citation type="submission" date="2021-02" db="EMBL/GenBank/DDBJ databases">
        <title>Characterization of Marinitoga sp. nov. str. BP5-C20A.</title>
        <authorList>
            <person name="Erauso G."/>
            <person name="Postec A."/>
        </authorList>
    </citation>
    <scope>NUCLEOTIDE SEQUENCE [LARGE SCALE GENOMIC DNA]</scope>
    <source>
        <strain evidence="13 14">BP5-C20A</strain>
    </source>
</reference>
<gene>
    <name evidence="9" type="primary">dxr</name>
    <name evidence="13" type="ORF">JRV97_08490</name>
</gene>
<evidence type="ECO:0000256" key="9">
    <source>
        <dbReference type="HAMAP-Rule" id="MF_00183"/>
    </source>
</evidence>
<keyword evidence="9" id="KW-0460">Magnesium</keyword>
<dbReference type="SUPFAM" id="SSF55347">
    <property type="entry name" value="Glyceraldehyde-3-phosphate dehydrogenase-like, C-terminal domain"/>
    <property type="match status" value="1"/>
</dbReference>
<dbReference type="GO" id="GO:0030604">
    <property type="term" value="F:1-deoxy-D-xylulose-5-phosphate reductoisomerase activity"/>
    <property type="evidence" value="ECO:0007669"/>
    <property type="project" value="UniProtKB-EC"/>
</dbReference>
<dbReference type="PANTHER" id="PTHR30525:SF0">
    <property type="entry name" value="1-DEOXY-D-XYLULOSE 5-PHOSPHATE REDUCTOISOMERASE, CHLOROPLASTIC"/>
    <property type="match status" value="1"/>
</dbReference>
<feature type="domain" description="1-deoxy-D-xylulose 5-phosphate reductoisomerase N-terminal" evidence="10">
    <location>
        <begin position="3"/>
        <end position="125"/>
    </location>
</feature>
<dbReference type="InterPro" id="IPR013512">
    <property type="entry name" value="DXP_reductoisomerase_N"/>
</dbReference>
<feature type="binding site" evidence="9">
    <location>
        <position position="10"/>
    </location>
    <ligand>
        <name>NADPH</name>
        <dbReference type="ChEBI" id="CHEBI:57783"/>
    </ligand>
</feature>
<feature type="binding site" evidence="9">
    <location>
        <position position="117"/>
    </location>
    <ligand>
        <name>NADPH</name>
        <dbReference type="ChEBI" id="CHEBI:57783"/>
    </ligand>
</feature>
<evidence type="ECO:0000256" key="4">
    <source>
        <dbReference type="ARBA" id="ARBA00022857"/>
    </source>
</evidence>
<feature type="binding site" evidence="9">
    <location>
        <position position="119"/>
    </location>
    <ligand>
        <name>NADPH</name>
        <dbReference type="ChEBI" id="CHEBI:57783"/>
    </ligand>
</feature>
<dbReference type="InterPro" id="IPR003821">
    <property type="entry name" value="DXP_reductoisomerase"/>
</dbReference>
<keyword evidence="3 9" id="KW-0479">Metal-binding</keyword>
<feature type="binding site" evidence="9">
    <location>
        <position position="209"/>
    </location>
    <ligand>
        <name>1-deoxy-D-xylulose 5-phosphate</name>
        <dbReference type="ChEBI" id="CHEBI:57792"/>
    </ligand>
</feature>
<feature type="binding site" evidence="9">
    <location>
        <position position="38"/>
    </location>
    <ligand>
        <name>NADPH</name>
        <dbReference type="ChEBI" id="CHEBI:57783"/>
    </ligand>
</feature>
<feature type="binding site" evidence="9">
    <location>
        <position position="212"/>
    </location>
    <ligand>
        <name>1-deoxy-D-xylulose 5-phosphate</name>
        <dbReference type="ChEBI" id="CHEBI:57792"/>
    </ligand>
</feature>
<feature type="domain" description="1-deoxy-D-xylulose 5-phosphate reductoisomerase C-terminal" evidence="11">
    <location>
        <begin position="139"/>
        <end position="220"/>
    </location>
</feature>
<evidence type="ECO:0000259" key="12">
    <source>
        <dbReference type="Pfam" id="PF13288"/>
    </source>
</evidence>
<feature type="binding site" evidence="9">
    <location>
        <position position="40"/>
    </location>
    <ligand>
        <name>NADPH</name>
        <dbReference type="ChEBI" id="CHEBI:57783"/>
    </ligand>
</feature>
<dbReference type="RefSeq" id="WP_280998046.1">
    <property type="nucleotide sequence ID" value="NZ_CP069362.1"/>
</dbReference>
<dbReference type="Pfam" id="PF13288">
    <property type="entry name" value="DXPR_C"/>
    <property type="match status" value="1"/>
</dbReference>
<evidence type="ECO:0000256" key="1">
    <source>
        <dbReference type="ARBA" id="ARBA00005094"/>
    </source>
</evidence>
<feature type="domain" description="DXP reductoisomerase C-terminal" evidence="12">
    <location>
        <begin position="253"/>
        <end position="367"/>
    </location>
</feature>
<comment type="cofactor">
    <cofactor evidence="9">
        <name>Mg(2+)</name>
        <dbReference type="ChEBI" id="CHEBI:18420"/>
    </cofactor>
    <cofactor evidence="9">
        <name>Mn(2+)</name>
        <dbReference type="ChEBI" id="CHEBI:29035"/>
    </cofactor>
</comment>
<comment type="catalytic activity">
    <reaction evidence="8">
        <text>2-C-methyl-D-erythritol 4-phosphate + NADP(+) = 1-deoxy-D-xylulose 5-phosphate + NADPH + H(+)</text>
        <dbReference type="Rhea" id="RHEA:13717"/>
        <dbReference type="ChEBI" id="CHEBI:15378"/>
        <dbReference type="ChEBI" id="CHEBI:57783"/>
        <dbReference type="ChEBI" id="CHEBI:57792"/>
        <dbReference type="ChEBI" id="CHEBI:58262"/>
        <dbReference type="ChEBI" id="CHEBI:58349"/>
        <dbReference type="EC" id="1.1.1.267"/>
    </reaction>
    <physiologicalReaction direction="right-to-left" evidence="8">
        <dbReference type="Rhea" id="RHEA:13719"/>
    </physiologicalReaction>
</comment>
<dbReference type="EC" id="1.1.1.267" evidence="9"/>
<feature type="binding site" evidence="9">
    <location>
        <position position="9"/>
    </location>
    <ligand>
        <name>NADPH</name>
        <dbReference type="ChEBI" id="CHEBI:57783"/>
    </ligand>
</feature>
<feature type="binding site" evidence="9">
    <location>
        <position position="12"/>
    </location>
    <ligand>
        <name>NADPH</name>
        <dbReference type="ChEBI" id="CHEBI:57783"/>
    </ligand>
</feature>
<protein>
    <recommendedName>
        <fullName evidence="9">1-deoxy-D-xylulose 5-phosphate reductoisomerase</fullName>
        <shortName evidence="9">DXP reductoisomerase</shortName>
        <ecNumber evidence="9">1.1.1.267</ecNumber>
    </recommendedName>
    <alternativeName>
        <fullName evidence="9">1-deoxyxylulose-5-phosphate reductoisomerase</fullName>
    </alternativeName>
    <alternativeName>
        <fullName evidence="9">2-C-methyl-D-erythritol 4-phosphate synthase</fullName>
    </alternativeName>
</protein>
<comment type="pathway">
    <text evidence="1 9">Isoprenoid biosynthesis; isopentenyl diphosphate biosynthesis via DXP pathway; isopentenyl diphosphate from 1-deoxy-D-xylulose 5-phosphate: step 1/6.</text>
</comment>
<evidence type="ECO:0000256" key="8">
    <source>
        <dbReference type="ARBA" id="ARBA00048543"/>
    </source>
</evidence>
<comment type="caution">
    <text evidence="9">Lacks conserved residue(s) required for the propagation of feature annotation.</text>
</comment>
<comment type="function">
    <text evidence="9">Catalyzes the NADPH-dependent rearrangement and reduction of 1-deoxy-D-xylulose-5-phosphate (DXP) to 2-C-methyl-D-erythritol 4-phosphate (MEP).</text>
</comment>
<dbReference type="EMBL" id="CP069362">
    <property type="protein sequence ID" value="WGS64406.1"/>
    <property type="molecule type" value="Genomic_DNA"/>
</dbReference>
<evidence type="ECO:0000259" key="10">
    <source>
        <dbReference type="Pfam" id="PF02670"/>
    </source>
</evidence>